<dbReference type="Proteomes" id="UP000077154">
    <property type="component" value="Unassembled WGS sequence"/>
</dbReference>
<dbReference type="RefSeq" id="XP_024321700.1">
    <property type="nucleotide sequence ID" value="XM_024470442.1"/>
</dbReference>
<protein>
    <recommendedName>
        <fullName evidence="1">Fungal STAND N-terminal Goodbye domain-containing protein</fullName>
    </recommendedName>
</protein>
<dbReference type="VEuPathDB" id="FungiDB:GMDG_04932"/>
<dbReference type="OrthoDB" id="448455at2759"/>
<gene>
    <name evidence="2" type="ORF">VC83_06856</name>
</gene>
<sequence length="66" mass="6961">MRPIELVGAAAGEAGAMVFPPSIFVFAAVQYLVGAAKGVSEKYDAIVEVLEALKDVQSALRLMHTI</sequence>
<dbReference type="AlphaFoldDB" id="A0A177A5X5"/>
<feature type="domain" description="Fungal STAND N-terminal Goodbye" evidence="1">
    <location>
        <begin position="1"/>
        <end position="61"/>
    </location>
</feature>
<dbReference type="GeneID" id="36289909"/>
<dbReference type="Pfam" id="PF17109">
    <property type="entry name" value="Goodbye"/>
    <property type="match status" value="1"/>
</dbReference>
<reference evidence="2" key="1">
    <citation type="submission" date="2016-03" db="EMBL/GenBank/DDBJ databases">
        <title>Updated assembly of Pseudogymnoascus destructans, the fungus causing white-nose syndrome of bats.</title>
        <authorList>
            <person name="Palmer J.M."/>
            <person name="Drees K.P."/>
            <person name="Foster J.T."/>
            <person name="Lindner D.L."/>
        </authorList>
    </citation>
    <scope>NUCLEOTIDE SEQUENCE [LARGE SCALE GENOMIC DNA]</scope>
    <source>
        <strain evidence="2">20631-21</strain>
    </source>
</reference>
<name>A0A177A5X5_9PEZI</name>
<evidence type="ECO:0000313" key="2">
    <source>
        <dbReference type="EMBL" id="OAF56404.1"/>
    </source>
</evidence>
<dbReference type="InterPro" id="IPR031350">
    <property type="entry name" value="Goodbye_dom"/>
</dbReference>
<organism evidence="2">
    <name type="scientific">Pseudogymnoascus destructans</name>
    <dbReference type="NCBI Taxonomy" id="655981"/>
    <lineage>
        <taxon>Eukaryota</taxon>
        <taxon>Fungi</taxon>
        <taxon>Dikarya</taxon>
        <taxon>Ascomycota</taxon>
        <taxon>Pezizomycotina</taxon>
        <taxon>Leotiomycetes</taxon>
        <taxon>Thelebolales</taxon>
        <taxon>Thelebolaceae</taxon>
        <taxon>Pseudogymnoascus</taxon>
    </lineage>
</organism>
<accession>A0A177A5X5</accession>
<evidence type="ECO:0000259" key="1">
    <source>
        <dbReference type="Pfam" id="PF17109"/>
    </source>
</evidence>
<proteinExistence type="predicted"/>
<dbReference type="EMBL" id="KV441404">
    <property type="protein sequence ID" value="OAF56404.1"/>
    <property type="molecule type" value="Genomic_DNA"/>
</dbReference>